<dbReference type="Proteomes" id="UP000001623">
    <property type="component" value="Chromosome"/>
</dbReference>
<dbReference type="AlphaFoldDB" id="F7Y9N4"/>
<feature type="region of interest" description="Disordered" evidence="1">
    <location>
        <begin position="1"/>
        <end position="40"/>
    </location>
</feature>
<accession>F7Y9N4</accession>
<dbReference type="STRING" id="536019.Mesop_4330"/>
<proteinExistence type="predicted"/>
<dbReference type="KEGG" id="mop:Mesop_4330"/>
<evidence type="ECO:0000256" key="1">
    <source>
        <dbReference type="SAM" id="MobiDB-lite"/>
    </source>
</evidence>
<dbReference type="HOGENOM" id="CLU_2974217_0_0_5"/>
<reference evidence="2 3" key="1">
    <citation type="submission" date="2010-10" db="EMBL/GenBank/DDBJ databases">
        <title>Complete sequence of Mesorhizobium opportunistum WSM2075.</title>
        <authorList>
            <consortium name="US DOE Joint Genome Institute"/>
            <person name="Lucas S."/>
            <person name="Copeland A."/>
            <person name="Lapidus A."/>
            <person name="Cheng J.-F."/>
            <person name="Bruce D."/>
            <person name="Goodwin L."/>
            <person name="Pitluck S."/>
            <person name="Chertkov O."/>
            <person name="Misra M."/>
            <person name="Detter J.C."/>
            <person name="Han C."/>
            <person name="Tapia R."/>
            <person name="Land M."/>
            <person name="Hauser L."/>
            <person name="Kyrpides N."/>
            <person name="Ovchinnikova G."/>
            <person name="Mavrommatis K.M."/>
            <person name="Tiwari R.P."/>
            <person name="Howieson J.G."/>
            <person name="O'Hara G.W."/>
            <person name="Nandasena K.G."/>
            <person name="Woyke T."/>
        </authorList>
    </citation>
    <scope>NUCLEOTIDE SEQUENCE [LARGE SCALE GENOMIC DNA]</scope>
    <source>
        <strain evidence="3">LMG 24607 / HAMBI 3007 / WSM2075</strain>
    </source>
</reference>
<dbReference type="EMBL" id="CP002279">
    <property type="protein sequence ID" value="AEH88760.1"/>
    <property type="molecule type" value="Genomic_DNA"/>
</dbReference>
<name>F7Y9N4_MESOW</name>
<evidence type="ECO:0000313" key="2">
    <source>
        <dbReference type="EMBL" id="AEH88760.1"/>
    </source>
</evidence>
<organism evidence="2 3">
    <name type="scientific">Mesorhizobium opportunistum (strain LMG 24607 / HAMBI 3007 / WSM2075)</name>
    <dbReference type="NCBI Taxonomy" id="536019"/>
    <lineage>
        <taxon>Bacteria</taxon>
        <taxon>Pseudomonadati</taxon>
        <taxon>Pseudomonadota</taxon>
        <taxon>Alphaproteobacteria</taxon>
        <taxon>Hyphomicrobiales</taxon>
        <taxon>Phyllobacteriaceae</taxon>
        <taxon>Mesorhizobium</taxon>
    </lineage>
</organism>
<protein>
    <submittedName>
        <fullName evidence="2">Uncharacterized protein</fullName>
    </submittedName>
</protein>
<gene>
    <name evidence="2" type="ordered locus">Mesop_4330</name>
</gene>
<sequence length="58" mass="6294">MNTRSRMASSEPRARITSHAGADRGSMTAGRHPRGAGARANYPITDAEIFTKYSDPIM</sequence>
<evidence type="ECO:0000313" key="3">
    <source>
        <dbReference type="Proteomes" id="UP000001623"/>
    </source>
</evidence>